<dbReference type="Gene3D" id="3.30.420.10">
    <property type="entry name" value="Ribonuclease H-like superfamily/Ribonuclease H"/>
    <property type="match status" value="1"/>
</dbReference>
<reference evidence="1 3" key="1">
    <citation type="journal article" date="2019" name="Sci. Rep.">
        <title>Orb-weaving spider Araneus ventricosus genome elucidates the spidroin gene catalogue.</title>
        <authorList>
            <person name="Kono N."/>
            <person name="Nakamura H."/>
            <person name="Ohtoshi R."/>
            <person name="Moran D.A.P."/>
            <person name="Shinohara A."/>
            <person name="Yoshida Y."/>
            <person name="Fujiwara M."/>
            <person name="Mori M."/>
            <person name="Tomita M."/>
            <person name="Arakawa K."/>
        </authorList>
    </citation>
    <scope>NUCLEOTIDE SEQUENCE [LARGE SCALE GENOMIC DNA]</scope>
</reference>
<evidence type="ECO:0000313" key="2">
    <source>
        <dbReference type="EMBL" id="GBM06249.1"/>
    </source>
</evidence>
<comment type="caution">
    <text evidence="1">The sequence shown here is derived from an EMBL/GenBank/DDBJ whole genome shotgun (WGS) entry which is preliminary data.</text>
</comment>
<dbReference type="OrthoDB" id="8375652at2759"/>
<dbReference type="EMBL" id="BGPR01087178">
    <property type="protein sequence ID" value="GBM06178.1"/>
    <property type="molecule type" value="Genomic_DNA"/>
</dbReference>
<dbReference type="Proteomes" id="UP000499080">
    <property type="component" value="Unassembled WGS sequence"/>
</dbReference>
<dbReference type="EMBL" id="BGPR01087197">
    <property type="protein sequence ID" value="GBM06249.1"/>
    <property type="molecule type" value="Genomic_DNA"/>
</dbReference>
<name>A0A4Y2CR83_ARAVE</name>
<proteinExistence type="predicted"/>
<accession>A0A4Y2CR83</accession>
<dbReference type="GO" id="GO:0003676">
    <property type="term" value="F:nucleic acid binding"/>
    <property type="evidence" value="ECO:0007669"/>
    <property type="project" value="InterPro"/>
</dbReference>
<dbReference type="AlphaFoldDB" id="A0A4Y2CR83"/>
<dbReference type="InterPro" id="IPR036397">
    <property type="entry name" value="RNaseH_sf"/>
</dbReference>
<sequence length="144" mass="16336">MGAEALHIDHKTASMAVNLEGLCSRTIMQDPAQQGTQKNTFVAWNAEIGSPGHSPDIAPLDCHFFPALKSALSGRHFRSNEEVRRAVKNFLRSLGHRFLPGWFLEIDFTVRKMYQCRWRICGEMAKSLYCVMPLYVSDCNKAFL</sequence>
<evidence type="ECO:0000313" key="1">
    <source>
        <dbReference type="EMBL" id="GBM06178.1"/>
    </source>
</evidence>
<keyword evidence="3" id="KW-1185">Reference proteome</keyword>
<organism evidence="1 3">
    <name type="scientific">Araneus ventricosus</name>
    <name type="common">Orbweaver spider</name>
    <name type="synonym">Epeira ventricosa</name>
    <dbReference type="NCBI Taxonomy" id="182803"/>
    <lineage>
        <taxon>Eukaryota</taxon>
        <taxon>Metazoa</taxon>
        <taxon>Ecdysozoa</taxon>
        <taxon>Arthropoda</taxon>
        <taxon>Chelicerata</taxon>
        <taxon>Arachnida</taxon>
        <taxon>Araneae</taxon>
        <taxon>Araneomorphae</taxon>
        <taxon>Entelegynae</taxon>
        <taxon>Araneoidea</taxon>
        <taxon>Araneidae</taxon>
        <taxon>Araneus</taxon>
    </lineage>
</organism>
<protein>
    <submittedName>
        <fullName evidence="1">Uncharacterized protein</fullName>
    </submittedName>
</protein>
<evidence type="ECO:0000313" key="3">
    <source>
        <dbReference type="Proteomes" id="UP000499080"/>
    </source>
</evidence>
<gene>
    <name evidence="1" type="ORF">AVEN_197800_1</name>
    <name evidence="2" type="ORF">AVEN_216333_1</name>
</gene>